<dbReference type="GO" id="GO:0016151">
    <property type="term" value="F:nickel cation binding"/>
    <property type="evidence" value="ECO:0007669"/>
    <property type="project" value="UniProtKB-UniRule"/>
</dbReference>
<dbReference type="AlphaFoldDB" id="A0A385DH79"/>
<gene>
    <name evidence="2" type="primary">ureD</name>
    <name evidence="4" type="ORF">D0C37_24000</name>
</gene>
<comment type="function">
    <text evidence="2">Required for maturation of urease via the functional incorporation of the urease nickel metallocenter.</text>
</comment>
<accession>A0A385DH79</accession>
<dbReference type="RefSeq" id="WP_117350252.1">
    <property type="nucleotide sequence ID" value="NZ_CP031742.1"/>
</dbReference>
<keyword evidence="2" id="KW-0963">Cytoplasm</keyword>
<evidence type="ECO:0000313" key="5">
    <source>
        <dbReference type="Proteomes" id="UP000259636"/>
    </source>
</evidence>
<name>A0A385DH79_9ACTN</name>
<evidence type="ECO:0000313" key="4">
    <source>
        <dbReference type="EMBL" id="AXQ57359.1"/>
    </source>
</evidence>
<dbReference type="InterPro" id="IPR002669">
    <property type="entry name" value="UreD"/>
</dbReference>
<dbReference type="EMBL" id="CP031742">
    <property type="protein sequence ID" value="AXQ57359.1"/>
    <property type="molecule type" value="Genomic_DNA"/>
</dbReference>
<feature type="compositionally biased region" description="Polar residues" evidence="3">
    <location>
        <begin position="262"/>
        <end position="272"/>
    </location>
</feature>
<keyword evidence="1 2" id="KW-0143">Chaperone</keyword>
<feature type="region of interest" description="Disordered" evidence="3">
    <location>
        <begin position="246"/>
        <end position="272"/>
    </location>
</feature>
<sequence>MTGADPTGEETRPTVVGAVCDAAGRQVAAELSPGAFLAPRPLFSPPDRVRVALVSTRAGLLAGDTLDLRITVGPGARLELVEPSGLVAYDHRGGASRWRARVEIAEGGELLWSGAPFVISSGARVERVTEVEVAAGGRMLWRDLLVLGRSGERGGAVRALTRARHEGAELLVEDLDLLDPELRELPGVLGPHRVIGSVTSLGVRPPGPAHPSRMELAGPGAQVRLLDRVTPPVEAGLRAVWESWTAAERRPQPPSGSAAVRSISTSCPANPS</sequence>
<evidence type="ECO:0000256" key="3">
    <source>
        <dbReference type="SAM" id="MobiDB-lite"/>
    </source>
</evidence>
<comment type="similarity">
    <text evidence="2">Belongs to the UreD family.</text>
</comment>
<comment type="subcellular location">
    <subcellularLocation>
        <location evidence="2">Cytoplasm</location>
    </subcellularLocation>
</comment>
<reference evidence="4 5" key="1">
    <citation type="submission" date="2018-08" db="EMBL/GenBank/DDBJ databases">
        <authorList>
            <person name="Ferrada E.E."/>
            <person name="Latorre B.A."/>
        </authorList>
    </citation>
    <scope>NUCLEOTIDE SEQUENCE [LARGE SCALE GENOMIC DNA]</scope>
    <source>
        <strain evidence="4 5">VK-A60T</strain>
    </source>
</reference>
<dbReference type="KEGG" id="sky:D0C37_24000"/>
<comment type="subunit">
    <text evidence="2">UreD, UreF and UreG form a complex that acts as a GTP-hydrolysis-dependent molecular chaperone, activating the urease apoprotein by helping to assemble the nickel containing metallocenter of UreC. The UreE protein probably delivers the nickel.</text>
</comment>
<dbReference type="Proteomes" id="UP000259636">
    <property type="component" value="Chromosome"/>
</dbReference>
<organism evidence="4 5">
    <name type="scientific">Streptomyces koyangensis</name>
    <dbReference type="NCBI Taxonomy" id="188770"/>
    <lineage>
        <taxon>Bacteria</taxon>
        <taxon>Bacillati</taxon>
        <taxon>Actinomycetota</taxon>
        <taxon>Actinomycetes</taxon>
        <taxon>Kitasatosporales</taxon>
        <taxon>Streptomycetaceae</taxon>
        <taxon>Streptomyces</taxon>
        <taxon>Streptomyces aurantiacus group</taxon>
    </lineage>
</organism>
<dbReference type="HAMAP" id="MF_01384">
    <property type="entry name" value="UreD"/>
    <property type="match status" value="1"/>
</dbReference>
<evidence type="ECO:0000256" key="1">
    <source>
        <dbReference type="ARBA" id="ARBA00023186"/>
    </source>
</evidence>
<dbReference type="GeneID" id="300117202"/>
<proteinExistence type="inferred from homology"/>
<dbReference type="Pfam" id="PF01774">
    <property type="entry name" value="UreD"/>
    <property type="match status" value="1"/>
</dbReference>
<keyword evidence="2" id="KW-0996">Nickel insertion</keyword>
<dbReference type="GO" id="GO:0005737">
    <property type="term" value="C:cytoplasm"/>
    <property type="evidence" value="ECO:0007669"/>
    <property type="project" value="UniProtKB-SubCell"/>
</dbReference>
<evidence type="ECO:0000256" key="2">
    <source>
        <dbReference type="HAMAP-Rule" id="MF_01384"/>
    </source>
</evidence>
<protein>
    <recommendedName>
        <fullName evidence="2">Urease accessory protein UreD</fullName>
    </recommendedName>
</protein>